<dbReference type="Proteomes" id="UP000589738">
    <property type="component" value="Unassembled WGS sequence"/>
</dbReference>
<gene>
    <name evidence="2" type="ORF">HNP36_003731</name>
</gene>
<accession>A0A841NC71</accession>
<evidence type="ECO:0000313" key="3">
    <source>
        <dbReference type="Proteomes" id="UP000589738"/>
    </source>
</evidence>
<feature type="signal peptide" evidence="1">
    <location>
        <begin position="1"/>
        <end position="19"/>
    </location>
</feature>
<proteinExistence type="predicted"/>
<keyword evidence="1" id="KW-0732">Signal</keyword>
<feature type="chain" id="PRO_5032760886" description="C1q domain-containing protein" evidence="1">
    <location>
        <begin position="20"/>
        <end position="280"/>
    </location>
</feature>
<keyword evidence="3" id="KW-1185">Reference proteome</keyword>
<sequence>MKNKFIRLVLLFISTSLLAQVGINTPNPGSTFDLRGSFATPLQSVAANTAGDKNQSVINFTSSGTFTLPAAISGNGNFVGREYQIRNGGLSNTVTVQTSNAETIDNIGSSISSFNVPGGYAITIKNTGATSGKTWMITHMTDTNVNQSNNGQVIYSGNNGDTTKTTIVGNFIFRFSGGSPSAVTPQIAMINTPGTTVNVNVGVNQLYSLDGFEYANNALSFTAANYSTFRDIPASGVSLAPNELNIIHLIDTTNGKYYRVTFYVSGSSAPYTFALIAEKF</sequence>
<name>A0A841NC71_9FLAO</name>
<reference evidence="2 3" key="1">
    <citation type="submission" date="2020-08" db="EMBL/GenBank/DDBJ databases">
        <title>Functional genomics of gut bacteria from endangered species of beetles.</title>
        <authorList>
            <person name="Carlos-Shanley C."/>
        </authorList>
    </citation>
    <scope>NUCLEOTIDE SEQUENCE [LARGE SCALE GENOMIC DNA]</scope>
    <source>
        <strain evidence="2 3">S00136</strain>
    </source>
</reference>
<protein>
    <recommendedName>
        <fullName evidence="4">C1q domain-containing protein</fullName>
    </recommendedName>
</protein>
<organism evidence="2 3">
    <name type="scientific">Chryseobacterium shigense</name>
    <dbReference type="NCBI Taxonomy" id="297244"/>
    <lineage>
        <taxon>Bacteria</taxon>
        <taxon>Pseudomonadati</taxon>
        <taxon>Bacteroidota</taxon>
        <taxon>Flavobacteriia</taxon>
        <taxon>Flavobacteriales</taxon>
        <taxon>Weeksellaceae</taxon>
        <taxon>Chryseobacterium group</taxon>
        <taxon>Chryseobacterium</taxon>
    </lineage>
</organism>
<evidence type="ECO:0000256" key="1">
    <source>
        <dbReference type="SAM" id="SignalP"/>
    </source>
</evidence>
<dbReference type="RefSeq" id="WP_184167247.1">
    <property type="nucleotide sequence ID" value="NZ_JACHLC010000007.1"/>
</dbReference>
<dbReference type="AlphaFoldDB" id="A0A841NC71"/>
<comment type="caution">
    <text evidence="2">The sequence shown here is derived from an EMBL/GenBank/DDBJ whole genome shotgun (WGS) entry which is preliminary data.</text>
</comment>
<evidence type="ECO:0000313" key="2">
    <source>
        <dbReference type="EMBL" id="MBB6372613.1"/>
    </source>
</evidence>
<dbReference type="EMBL" id="JACHLC010000007">
    <property type="protein sequence ID" value="MBB6372613.1"/>
    <property type="molecule type" value="Genomic_DNA"/>
</dbReference>
<evidence type="ECO:0008006" key="4">
    <source>
        <dbReference type="Google" id="ProtNLM"/>
    </source>
</evidence>